<reference evidence="3" key="1">
    <citation type="submission" date="2017-09" db="EMBL/GenBank/DDBJ databases">
        <title>Depth-based differentiation of microbial function through sediment-hosted aquifers and enrichment of novel symbionts in the deep terrestrial subsurface.</title>
        <authorList>
            <person name="Probst A.J."/>
            <person name="Ladd B."/>
            <person name="Jarett J.K."/>
            <person name="Geller-Mcgrath D.E."/>
            <person name="Sieber C.M.K."/>
            <person name="Emerson J.B."/>
            <person name="Anantharaman K."/>
            <person name="Thomas B.C."/>
            <person name="Malmstrom R."/>
            <person name="Stieglmeier M."/>
            <person name="Klingl A."/>
            <person name="Woyke T."/>
            <person name="Ryan C.M."/>
            <person name="Banfield J.F."/>
        </authorList>
    </citation>
    <scope>NUCLEOTIDE SEQUENCE [LARGE SCALE GENOMIC DNA]</scope>
</reference>
<gene>
    <name evidence="2" type="ORF">COT87_02735</name>
</gene>
<comment type="caution">
    <text evidence="2">The sequence shown here is derived from an EMBL/GenBank/DDBJ whole genome shotgun (WGS) entry which is preliminary data.</text>
</comment>
<dbReference type="InterPro" id="IPR051289">
    <property type="entry name" value="LAGLIDADG_Endonuclease"/>
</dbReference>
<dbReference type="Gene3D" id="3.10.28.10">
    <property type="entry name" value="Homing endonucleases"/>
    <property type="match status" value="1"/>
</dbReference>
<dbReference type="SUPFAM" id="SSF55608">
    <property type="entry name" value="Homing endonucleases"/>
    <property type="match status" value="1"/>
</dbReference>
<dbReference type="PANTHER" id="PTHR36181">
    <property type="entry name" value="INTRON-ENCODED ENDONUCLEASE AI3-RELATED"/>
    <property type="match status" value="1"/>
</dbReference>
<keyword evidence="2" id="KW-0540">Nuclease</keyword>
<evidence type="ECO:0000313" key="3">
    <source>
        <dbReference type="Proteomes" id="UP000230796"/>
    </source>
</evidence>
<evidence type="ECO:0000313" key="2">
    <source>
        <dbReference type="EMBL" id="PIR98822.1"/>
    </source>
</evidence>
<sequence>MKINPYWVSGFVDGEGTFYVGINKNNTMKSNFQVLPEFRIVQHEKDINILYALKNFFNSGVVRLNHDTRQELRIRSLEHINKYVIPHFNKYELLTQKKFDFIKFKEIIKLMNENKHLEIDGIKKIIAIASKMNRQDKKVAIKILEELNSCHE</sequence>
<accession>A0A2H0VI94</accession>
<proteinExistence type="predicted"/>
<organism evidence="2 3">
    <name type="scientific">Candidatus Collierbacteria bacterium CG10_big_fil_rev_8_21_14_0_10_44_9</name>
    <dbReference type="NCBI Taxonomy" id="1974535"/>
    <lineage>
        <taxon>Bacteria</taxon>
        <taxon>Candidatus Collieribacteriota</taxon>
    </lineage>
</organism>
<protein>
    <submittedName>
        <fullName evidence="2">Endonuclease</fullName>
    </submittedName>
</protein>
<feature type="domain" description="Homing endonuclease LAGLIDADG" evidence="1">
    <location>
        <begin position="9"/>
        <end position="108"/>
    </location>
</feature>
<keyword evidence="2" id="KW-0378">Hydrolase</keyword>
<dbReference type="Proteomes" id="UP000230796">
    <property type="component" value="Unassembled WGS sequence"/>
</dbReference>
<dbReference type="InterPro" id="IPR004860">
    <property type="entry name" value="LAGLIDADG_dom"/>
</dbReference>
<name>A0A2H0VI94_9BACT</name>
<evidence type="ECO:0000259" key="1">
    <source>
        <dbReference type="Pfam" id="PF00961"/>
    </source>
</evidence>
<dbReference type="PANTHER" id="PTHR36181:SF3">
    <property type="entry name" value="INTRON-ENCODED DNA ENDONUCLEASE AI5 BETA"/>
    <property type="match status" value="1"/>
</dbReference>
<keyword evidence="2" id="KW-0255">Endonuclease</keyword>
<dbReference type="AlphaFoldDB" id="A0A2H0VI94"/>
<dbReference type="EMBL" id="PFAF01000056">
    <property type="protein sequence ID" value="PIR98822.1"/>
    <property type="molecule type" value="Genomic_DNA"/>
</dbReference>
<dbReference type="InterPro" id="IPR027434">
    <property type="entry name" value="Homing_endonucl"/>
</dbReference>
<dbReference type="Pfam" id="PF00961">
    <property type="entry name" value="LAGLIDADG_1"/>
    <property type="match status" value="1"/>
</dbReference>
<dbReference type="GO" id="GO:0004519">
    <property type="term" value="F:endonuclease activity"/>
    <property type="evidence" value="ECO:0007669"/>
    <property type="project" value="UniProtKB-KW"/>
</dbReference>